<sequence length="203" mass="23821">RKSYKRGEINDEVAHWQAIKIMDLNAIKIQDLNKDFTLTDSFIELTRLVSSSGQFKIINFPTFKYLKRNDELPHNWKTTSDSISYFIASKLNLLKCFLIKDLDGIYLKDGKKIIKNLSINDFQKFQKNDLLFNPIIYGIKKQFFSLKKQSTPIDSYLLTLIKEYKLDCIILNGKKPSTNITKYFQSINEDEKVYTKLYCDASR</sequence>
<dbReference type="Gene3D" id="3.40.1160.10">
    <property type="entry name" value="Acetylglutamate kinase-like"/>
    <property type="match status" value="1"/>
</dbReference>
<gene>
    <name evidence="1" type="ORF">S01H4_12125</name>
</gene>
<evidence type="ECO:0000313" key="1">
    <source>
        <dbReference type="EMBL" id="GAG60665.1"/>
    </source>
</evidence>
<proteinExistence type="predicted"/>
<dbReference type="InterPro" id="IPR036393">
    <property type="entry name" value="AceGlu_kinase-like_sf"/>
</dbReference>
<dbReference type="SUPFAM" id="SSF53633">
    <property type="entry name" value="Carbamate kinase-like"/>
    <property type="match status" value="1"/>
</dbReference>
<dbReference type="EMBL" id="BART01005081">
    <property type="protein sequence ID" value="GAG60665.1"/>
    <property type="molecule type" value="Genomic_DNA"/>
</dbReference>
<feature type="non-terminal residue" evidence="1">
    <location>
        <position position="1"/>
    </location>
</feature>
<accession>X0YWS6</accession>
<reference evidence="1" key="1">
    <citation type="journal article" date="2014" name="Front. Microbiol.">
        <title>High frequency of phylogenetically diverse reductive dehalogenase-homologous genes in deep subseafloor sedimentary metagenomes.</title>
        <authorList>
            <person name="Kawai M."/>
            <person name="Futagami T."/>
            <person name="Toyoda A."/>
            <person name="Takaki Y."/>
            <person name="Nishi S."/>
            <person name="Hori S."/>
            <person name="Arai W."/>
            <person name="Tsubouchi T."/>
            <person name="Morono Y."/>
            <person name="Uchiyama I."/>
            <person name="Ito T."/>
            <person name="Fujiyama A."/>
            <person name="Inagaki F."/>
            <person name="Takami H."/>
        </authorList>
    </citation>
    <scope>NUCLEOTIDE SEQUENCE</scope>
    <source>
        <strain evidence="1">Expedition CK06-06</strain>
    </source>
</reference>
<organism evidence="1">
    <name type="scientific">marine sediment metagenome</name>
    <dbReference type="NCBI Taxonomy" id="412755"/>
    <lineage>
        <taxon>unclassified sequences</taxon>
        <taxon>metagenomes</taxon>
        <taxon>ecological metagenomes</taxon>
    </lineage>
</organism>
<evidence type="ECO:0008006" key="2">
    <source>
        <dbReference type="Google" id="ProtNLM"/>
    </source>
</evidence>
<name>X0YWS6_9ZZZZ</name>
<comment type="caution">
    <text evidence="1">The sequence shown here is derived from an EMBL/GenBank/DDBJ whole genome shotgun (WGS) entry which is preliminary data.</text>
</comment>
<dbReference type="AlphaFoldDB" id="X0YWS6"/>
<protein>
    <recommendedName>
        <fullName evidence="2">Aspartate/glutamate/uridylate kinase domain-containing protein</fullName>
    </recommendedName>
</protein>